<feature type="region of interest" description="Disordered" evidence="1">
    <location>
        <begin position="27"/>
        <end position="51"/>
    </location>
</feature>
<evidence type="ECO:0000313" key="2">
    <source>
        <dbReference type="EMBL" id="KPL78687.1"/>
    </source>
</evidence>
<comment type="caution">
    <text evidence="2">The sequence shown here is derived from an EMBL/GenBank/DDBJ whole genome shotgun (WGS) entry which is preliminary data.</text>
</comment>
<dbReference type="Proteomes" id="UP000050417">
    <property type="component" value="Unassembled WGS sequence"/>
</dbReference>
<evidence type="ECO:0000313" key="3">
    <source>
        <dbReference type="Proteomes" id="UP000050417"/>
    </source>
</evidence>
<keyword evidence="3" id="KW-1185">Reference proteome</keyword>
<feature type="compositionally biased region" description="Basic and acidic residues" evidence="1">
    <location>
        <begin position="40"/>
        <end position="51"/>
    </location>
</feature>
<dbReference type="AlphaFoldDB" id="A0A0P6XES7"/>
<sequence>MPEKSFERRPILDPIVADLLAGMEQKQAEAQLPRRQREKKIRERQKIRARRDQRATYDLPPFLRQRVKSLAEEHSVPASQLVTLALLQFFEAYDQGQVDLSELKQPSRSPRYDWNLVFPDKWIKPEERKRSKKA</sequence>
<proteinExistence type="predicted"/>
<organism evidence="2 3">
    <name type="scientific">Ornatilinea apprima</name>
    <dbReference type="NCBI Taxonomy" id="1134406"/>
    <lineage>
        <taxon>Bacteria</taxon>
        <taxon>Bacillati</taxon>
        <taxon>Chloroflexota</taxon>
        <taxon>Anaerolineae</taxon>
        <taxon>Anaerolineales</taxon>
        <taxon>Anaerolineaceae</taxon>
        <taxon>Ornatilinea</taxon>
    </lineage>
</organism>
<name>A0A0P6XES7_9CHLR</name>
<gene>
    <name evidence="2" type="ORF">ADN00_05405</name>
</gene>
<reference evidence="2 3" key="1">
    <citation type="submission" date="2015-07" db="EMBL/GenBank/DDBJ databases">
        <title>Genome sequence of Ornatilinea apprima DSM 23815.</title>
        <authorList>
            <person name="Hemp J."/>
            <person name="Ward L.M."/>
            <person name="Pace L.A."/>
            <person name="Fischer W.W."/>
        </authorList>
    </citation>
    <scope>NUCLEOTIDE SEQUENCE [LARGE SCALE GENOMIC DNA]</scope>
    <source>
        <strain evidence="2 3">P3M-1</strain>
    </source>
</reference>
<dbReference type="EMBL" id="LGCL01000016">
    <property type="protein sequence ID" value="KPL78687.1"/>
    <property type="molecule type" value="Genomic_DNA"/>
</dbReference>
<protein>
    <submittedName>
        <fullName evidence="2">Uncharacterized protein</fullName>
    </submittedName>
</protein>
<accession>A0A0P6XES7</accession>
<dbReference type="RefSeq" id="WP_075061953.1">
    <property type="nucleotide sequence ID" value="NZ_LGCL01000016.1"/>
</dbReference>
<dbReference type="OrthoDB" id="172590at2"/>
<evidence type="ECO:0000256" key="1">
    <source>
        <dbReference type="SAM" id="MobiDB-lite"/>
    </source>
</evidence>